<protein>
    <submittedName>
        <fullName evidence="1">Gamma-glutamyl-gamma-aminobutyrate hydrolase family protein</fullName>
    </submittedName>
</protein>
<dbReference type="SUPFAM" id="SSF52317">
    <property type="entry name" value="Class I glutamine amidotransferase-like"/>
    <property type="match status" value="1"/>
</dbReference>
<dbReference type="Proteomes" id="UP001595978">
    <property type="component" value="Unassembled WGS sequence"/>
</dbReference>
<keyword evidence="2" id="KW-1185">Reference proteome</keyword>
<dbReference type="PANTHER" id="PTHR43235:SF1">
    <property type="entry name" value="GLUTAMINE AMIDOTRANSFERASE PB2B2.05-RELATED"/>
    <property type="match status" value="1"/>
</dbReference>
<reference evidence="2" key="1">
    <citation type="journal article" date="2019" name="Int. J. Syst. Evol. Microbiol.">
        <title>The Global Catalogue of Microorganisms (GCM) 10K type strain sequencing project: providing services to taxonomists for standard genome sequencing and annotation.</title>
        <authorList>
            <consortium name="The Broad Institute Genomics Platform"/>
            <consortium name="The Broad Institute Genome Sequencing Center for Infectious Disease"/>
            <person name="Wu L."/>
            <person name="Ma J."/>
        </authorList>
    </citation>
    <scope>NUCLEOTIDE SEQUENCE [LARGE SCALE GENOMIC DNA]</scope>
    <source>
        <strain evidence="2">CCUG 56331</strain>
    </source>
</reference>
<dbReference type="InterPro" id="IPR029062">
    <property type="entry name" value="Class_I_gatase-like"/>
</dbReference>
<evidence type="ECO:0000313" key="2">
    <source>
        <dbReference type="Proteomes" id="UP001595978"/>
    </source>
</evidence>
<dbReference type="EMBL" id="JBHSNQ010000048">
    <property type="protein sequence ID" value="MFC5541138.1"/>
    <property type="molecule type" value="Genomic_DNA"/>
</dbReference>
<accession>A0ABW0R9S7</accession>
<sequence length="249" mass="27649">MPLVRNILAIKEETCIKPIIGITLDWDDGIYKVNEAYVKAVVDAGGVPVCLPYAEESAGDRMICTIDGLLLTGGGDINPIFFGEEPLPKLGRVFTKRDEREIQWTKLAIQHHIPILAICRGLQVLNVALGGTIYQDIYDQLEGKVLLHSQTSPRFETSHFVQLQKQSRLSRIVQSDKISVNSFHHQAIKDVAADLRVVGVSSDGIVEAVEHQTAPFCLGVQWHPEQLAICGEEVSKKLFEAFVHACRKK</sequence>
<evidence type="ECO:0000313" key="1">
    <source>
        <dbReference type="EMBL" id="MFC5541138.1"/>
    </source>
</evidence>
<dbReference type="PANTHER" id="PTHR43235">
    <property type="entry name" value="GLUTAMINE AMIDOTRANSFERASE PB2B2.05-RELATED"/>
    <property type="match status" value="1"/>
</dbReference>
<dbReference type="Gene3D" id="3.40.50.880">
    <property type="match status" value="1"/>
</dbReference>
<dbReference type="InterPro" id="IPR044668">
    <property type="entry name" value="PuuD-like"/>
</dbReference>
<comment type="caution">
    <text evidence="1">The sequence shown here is derived from an EMBL/GenBank/DDBJ whole genome shotgun (WGS) entry which is preliminary data.</text>
</comment>
<organism evidence="1 2">
    <name type="scientific">Ureibacillus suwonensis</name>
    <dbReference type="NCBI Taxonomy" id="313007"/>
    <lineage>
        <taxon>Bacteria</taxon>
        <taxon>Bacillati</taxon>
        <taxon>Bacillota</taxon>
        <taxon>Bacilli</taxon>
        <taxon>Bacillales</taxon>
        <taxon>Caryophanaceae</taxon>
        <taxon>Ureibacillus</taxon>
    </lineage>
</organism>
<proteinExistence type="predicted"/>
<keyword evidence="1" id="KW-0378">Hydrolase</keyword>
<dbReference type="GO" id="GO:0016787">
    <property type="term" value="F:hydrolase activity"/>
    <property type="evidence" value="ECO:0007669"/>
    <property type="project" value="UniProtKB-KW"/>
</dbReference>
<dbReference type="RefSeq" id="WP_342469757.1">
    <property type="nucleotide sequence ID" value="NZ_JBHSNQ010000048.1"/>
</dbReference>
<dbReference type="InterPro" id="IPR011697">
    <property type="entry name" value="Peptidase_C26"/>
</dbReference>
<gene>
    <name evidence="1" type="ORF">ACFPOH_05015</name>
</gene>
<dbReference type="PROSITE" id="PS51273">
    <property type="entry name" value="GATASE_TYPE_1"/>
    <property type="match status" value="1"/>
</dbReference>
<dbReference type="CDD" id="cd01745">
    <property type="entry name" value="GATase1_2"/>
    <property type="match status" value="1"/>
</dbReference>
<name>A0ABW0R9S7_9BACL</name>
<dbReference type="Pfam" id="PF07722">
    <property type="entry name" value="Peptidase_C26"/>
    <property type="match status" value="1"/>
</dbReference>